<proteinExistence type="predicted"/>
<dbReference type="PANTHER" id="PTHR33198">
    <property type="entry name" value="ANK_REP_REGION DOMAIN-CONTAINING PROTEIN-RELATED"/>
    <property type="match status" value="1"/>
</dbReference>
<reference evidence="1 2" key="1">
    <citation type="submission" date="2016-03" db="EMBL/GenBank/DDBJ databases">
        <title>Cyphomyrmex costatus WGS genome.</title>
        <authorList>
            <person name="Nygaard S."/>
            <person name="Hu H."/>
            <person name="Boomsma J."/>
            <person name="Zhang G."/>
        </authorList>
    </citation>
    <scope>NUCLEOTIDE SEQUENCE [LARGE SCALE GENOMIC DNA]</scope>
    <source>
        <strain evidence="1">MS0001</strain>
        <tissue evidence="1">Whole body</tissue>
    </source>
</reference>
<dbReference type="AlphaFoldDB" id="A0A151ILC3"/>
<dbReference type="Proteomes" id="UP000078542">
    <property type="component" value="Unassembled WGS sequence"/>
</dbReference>
<sequence>MKLLRKLPKGLKTNGNLNENWNKVRESFDIFLKVTNDIIKSDEIKVAILLNIVGKDGIELYNKFNLQETEKKNLTRVLQCFEEHCGPKKNIVHETFKFFSRIQQEDEKFESFLRDIRKLSQTCDFGTMTNRMIRDKIVFGIRDKALQDRLLKMEDLNLQKTINYCRASEIQERKQQGRKVEKHGLRKKVTQKISKVREVRAKKVTQKSNCSICDIKHGPRKCSTYEKKNEECSKPNCLLGKQFFTYNNN</sequence>
<organism evidence="1 2">
    <name type="scientific">Cyphomyrmex costatus</name>
    <dbReference type="NCBI Taxonomy" id="456900"/>
    <lineage>
        <taxon>Eukaryota</taxon>
        <taxon>Metazoa</taxon>
        <taxon>Ecdysozoa</taxon>
        <taxon>Arthropoda</taxon>
        <taxon>Hexapoda</taxon>
        <taxon>Insecta</taxon>
        <taxon>Pterygota</taxon>
        <taxon>Neoptera</taxon>
        <taxon>Endopterygota</taxon>
        <taxon>Hymenoptera</taxon>
        <taxon>Apocrita</taxon>
        <taxon>Aculeata</taxon>
        <taxon>Formicoidea</taxon>
        <taxon>Formicidae</taxon>
        <taxon>Myrmicinae</taxon>
        <taxon>Cyphomyrmex</taxon>
    </lineage>
</organism>
<gene>
    <name evidence="1" type="ORF">ALC62_03520</name>
</gene>
<name>A0A151ILC3_9HYME</name>
<dbReference type="STRING" id="456900.A0A151ILC3"/>
<accession>A0A151ILC3</accession>
<keyword evidence="2" id="KW-1185">Reference proteome</keyword>
<protein>
    <submittedName>
        <fullName evidence="1">Uncharacterized protein</fullName>
    </submittedName>
</protein>
<dbReference type="PANTHER" id="PTHR33198:SF20">
    <property type="entry name" value="RETROTRANSPOSON GAG DOMAIN-CONTAINING PROTEIN"/>
    <property type="match status" value="1"/>
</dbReference>
<evidence type="ECO:0000313" key="2">
    <source>
        <dbReference type="Proteomes" id="UP000078542"/>
    </source>
</evidence>
<evidence type="ECO:0000313" key="1">
    <source>
        <dbReference type="EMBL" id="KYN05529.1"/>
    </source>
</evidence>
<dbReference type="EMBL" id="KQ977121">
    <property type="protein sequence ID" value="KYN05529.1"/>
    <property type="molecule type" value="Genomic_DNA"/>
</dbReference>